<reference evidence="2 3" key="1">
    <citation type="journal article" date="2014" name="Gene">
        <title>A comparative genomic analysis of the alkalitolerant soil bacterium Bacillus lehensis G1.</title>
        <authorList>
            <person name="Noor Y.M."/>
            <person name="Samsulrizal N.H."/>
            <person name="Jema'on N.A."/>
            <person name="Low K.O."/>
            <person name="Ramli A.N."/>
            <person name="Alias N.I."/>
            <person name="Damis S.I."/>
            <person name="Fuzi S.F."/>
            <person name="Isa M.N."/>
            <person name="Murad A.M."/>
            <person name="Raih M.F."/>
            <person name="Bakar F.D."/>
            <person name="Najimudin N."/>
            <person name="Mahadi N.M."/>
            <person name="Illias R.M."/>
        </authorList>
    </citation>
    <scope>NUCLEOTIDE SEQUENCE [LARGE SCALE GENOMIC DNA]</scope>
    <source>
        <strain evidence="2 3">G1</strain>
    </source>
</reference>
<feature type="transmembrane region" description="Helical" evidence="1">
    <location>
        <begin position="7"/>
        <end position="28"/>
    </location>
</feature>
<organism evidence="2 3">
    <name type="scientific">Shouchella lehensis G1</name>
    <dbReference type="NCBI Taxonomy" id="1246626"/>
    <lineage>
        <taxon>Bacteria</taxon>
        <taxon>Bacillati</taxon>
        <taxon>Bacillota</taxon>
        <taxon>Bacilli</taxon>
        <taxon>Bacillales</taxon>
        <taxon>Bacillaceae</taxon>
        <taxon>Shouchella</taxon>
    </lineage>
</organism>
<evidence type="ECO:0000313" key="2">
    <source>
        <dbReference type="EMBL" id="AIC93083.1"/>
    </source>
</evidence>
<gene>
    <name evidence="2" type="ORF">BleG1_0475</name>
</gene>
<keyword evidence="1" id="KW-0472">Membrane</keyword>
<dbReference type="RefSeq" id="WP_038476731.1">
    <property type="nucleotide sequence ID" value="NZ_CP003923.1"/>
</dbReference>
<dbReference type="PATRIC" id="fig|1246626.3.peg.463"/>
<keyword evidence="1" id="KW-0812">Transmembrane</keyword>
<evidence type="ECO:0000256" key="1">
    <source>
        <dbReference type="SAM" id="Phobius"/>
    </source>
</evidence>
<accession>A0A060LXT4</accession>
<feature type="transmembrane region" description="Helical" evidence="1">
    <location>
        <begin position="34"/>
        <end position="50"/>
    </location>
</feature>
<dbReference type="Proteomes" id="UP000027142">
    <property type="component" value="Chromosome"/>
</dbReference>
<name>A0A060LXT4_9BACI</name>
<evidence type="ECO:0008006" key="4">
    <source>
        <dbReference type="Google" id="ProtNLM"/>
    </source>
</evidence>
<feature type="transmembrane region" description="Helical" evidence="1">
    <location>
        <begin position="62"/>
        <end position="81"/>
    </location>
</feature>
<proteinExistence type="predicted"/>
<protein>
    <recommendedName>
        <fullName evidence="4">DUF3953 domain-containing protein</fullName>
    </recommendedName>
</protein>
<sequence length="82" mass="9291">MRILSRVLIVLLVVFSIMTALTFFTNLFPFNVPMPAFFFVIASILALVAFTQETRKERKHFLVGASVFVLFAVISGSILFFQ</sequence>
<keyword evidence="3" id="KW-1185">Reference proteome</keyword>
<dbReference type="HOGENOM" id="CLU_2551262_0_0_9"/>
<evidence type="ECO:0000313" key="3">
    <source>
        <dbReference type="Proteomes" id="UP000027142"/>
    </source>
</evidence>
<dbReference type="AlphaFoldDB" id="A0A060LXT4"/>
<keyword evidence="1" id="KW-1133">Transmembrane helix</keyword>
<dbReference type="EMBL" id="CP003923">
    <property type="protein sequence ID" value="AIC93083.1"/>
    <property type="molecule type" value="Genomic_DNA"/>
</dbReference>
<dbReference type="KEGG" id="ble:BleG1_0475"/>